<organism evidence="1 2">
    <name type="scientific">Neorhizobium alkalisoli</name>
    <dbReference type="NCBI Taxonomy" id="528178"/>
    <lineage>
        <taxon>Bacteria</taxon>
        <taxon>Pseudomonadati</taxon>
        <taxon>Pseudomonadota</taxon>
        <taxon>Alphaproteobacteria</taxon>
        <taxon>Hyphomicrobiales</taxon>
        <taxon>Rhizobiaceae</taxon>
        <taxon>Rhizobium/Agrobacterium group</taxon>
        <taxon>Neorhizobium</taxon>
    </lineage>
</organism>
<reference evidence="1 2" key="1">
    <citation type="submission" date="2019-06" db="EMBL/GenBank/DDBJ databases">
        <title>Sorghum-associated microbial communities from plants grown in Nebraska, USA.</title>
        <authorList>
            <person name="Schachtman D."/>
        </authorList>
    </citation>
    <scope>NUCLEOTIDE SEQUENCE [LARGE SCALE GENOMIC DNA]</scope>
    <source>
        <strain evidence="1 2">1225</strain>
    </source>
</reference>
<dbReference type="AlphaFoldDB" id="A0A561R1T4"/>
<name>A0A561R1T4_9HYPH</name>
<dbReference type="Proteomes" id="UP000320653">
    <property type="component" value="Unassembled WGS sequence"/>
</dbReference>
<evidence type="ECO:0000313" key="1">
    <source>
        <dbReference type="EMBL" id="TWF56576.1"/>
    </source>
</evidence>
<comment type="caution">
    <text evidence="1">The sequence shown here is derived from an EMBL/GenBank/DDBJ whole genome shotgun (WGS) entry which is preliminary data.</text>
</comment>
<protein>
    <submittedName>
        <fullName evidence="1">Uncharacterized protein</fullName>
    </submittedName>
</protein>
<proteinExistence type="predicted"/>
<keyword evidence="2" id="KW-1185">Reference proteome</keyword>
<dbReference type="EMBL" id="VIWP01000002">
    <property type="protein sequence ID" value="TWF56576.1"/>
    <property type="molecule type" value="Genomic_DNA"/>
</dbReference>
<sequence>MRGFADHEYVACLPQMQANIVNLADNPRKYLGEALFSSHSDDYSWPAECGGDGAFYRPKPCVGAITVQNALNHAMVRIARRLKAER</sequence>
<accession>A0A561R1T4</accession>
<evidence type="ECO:0000313" key="2">
    <source>
        <dbReference type="Proteomes" id="UP000320653"/>
    </source>
</evidence>
<gene>
    <name evidence="1" type="ORF">FHW37_102211</name>
</gene>